<dbReference type="Proteomes" id="UP000029033">
    <property type="component" value="Unassembled WGS sequence"/>
</dbReference>
<evidence type="ECO:0000313" key="1">
    <source>
        <dbReference type="EMBL" id="KFI94246.1"/>
    </source>
</evidence>
<dbReference type="AlphaFoldDB" id="A0A087DFE6"/>
<dbReference type="GeneID" id="85166073"/>
<keyword evidence="2" id="KW-1185">Reference proteome</keyword>
<dbReference type="Pfam" id="PF12710">
    <property type="entry name" value="HAD"/>
    <property type="match status" value="1"/>
</dbReference>
<reference evidence="1 2" key="1">
    <citation type="submission" date="2014-03" db="EMBL/GenBank/DDBJ databases">
        <title>Genomics of Bifidobacteria.</title>
        <authorList>
            <person name="Ventura M."/>
            <person name="Milani C."/>
            <person name="Lugli G.A."/>
        </authorList>
    </citation>
    <scope>NUCLEOTIDE SEQUENCE [LARGE SCALE GENOMIC DNA]</scope>
    <source>
        <strain evidence="1 2">LMG 21589</strain>
    </source>
</reference>
<dbReference type="SUPFAM" id="SSF56784">
    <property type="entry name" value="HAD-like"/>
    <property type="match status" value="1"/>
</dbReference>
<dbReference type="eggNOG" id="COG0560">
    <property type="taxonomic scope" value="Bacteria"/>
</dbReference>
<accession>A0A087DFE6</accession>
<sequence length="227" mass="25568">MRVFDFDGTIYDGESLFDLYLFSARYDPKVFRHIAPVLRYAIKYKLGRGTLEQMERGVGDVARKYLRDLAESRNMDDLRVGALSSAADAGHISPVLASDASASALASPTGGLRALVNAFWDRNMRRIKPWYEPRADDVILTASFDVTVGEACRRLGLHHLVASEIDPRTLAVTYLNFNTNKPKRFRELFGEDAVVDEFYTDSRFDQPMIDIASTAFMVKGNEITQVK</sequence>
<dbReference type="OrthoDB" id="9794212at2"/>
<name>A0A087DFE6_9BIFI</name>
<dbReference type="InterPro" id="IPR036412">
    <property type="entry name" value="HAD-like_sf"/>
</dbReference>
<dbReference type="Gene3D" id="3.40.50.1000">
    <property type="entry name" value="HAD superfamily/HAD-like"/>
    <property type="match status" value="1"/>
</dbReference>
<comment type="caution">
    <text evidence="1">The sequence shown here is derived from an EMBL/GenBank/DDBJ whole genome shotgun (WGS) entry which is preliminary data.</text>
</comment>
<dbReference type="EMBL" id="JGZO01000010">
    <property type="protein sequence ID" value="KFI94246.1"/>
    <property type="molecule type" value="Genomic_DNA"/>
</dbReference>
<dbReference type="RefSeq" id="WP_033519782.1">
    <property type="nucleotide sequence ID" value="NZ_CAJPMS010000067.1"/>
</dbReference>
<gene>
    <name evidence="1" type="ORF">BSCA_2365</name>
</gene>
<evidence type="ECO:0000313" key="2">
    <source>
        <dbReference type="Proteomes" id="UP000029033"/>
    </source>
</evidence>
<proteinExistence type="predicted"/>
<protein>
    <submittedName>
        <fullName evidence="1">Phosphoserine phosphatase</fullName>
    </submittedName>
</protein>
<organism evidence="1 2">
    <name type="scientific">Bifidobacterium scardovii</name>
    <dbReference type="NCBI Taxonomy" id="158787"/>
    <lineage>
        <taxon>Bacteria</taxon>
        <taxon>Bacillati</taxon>
        <taxon>Actinomycetota</taxon>
        <taxon>Actinomycetes</taxon>
        <taxon>Bifidobacteriales</taxon>
        <taxon>Bifidobacteriaceae</taxon>
        <taxon>Bifidobacterium</taxon>
    </lineage>
</organism>
<dbReference type="STRING" id="158787.BSCA_2365"/>
<dbReference type="InterPro" id="IPR023214">
    <property type="entry name" value="HAD_sf"/>
</dbReference>